<sequence length="143" mass="16922">MNQTHSYQLIHIYKCISNLEKFKSLNQQCLSKLEHLRQSSEKTLKKYWEDTKKNLTGALPKLRSNIVLHAQVIPESLNFHVYNLEGADWEKLQREWKQSVNFFIPTELRVEEEDLKNSMDLEEVHKKYEVLIEPIDLPIEGGN</sequence>
<organism evidence="1 2">
    <name type="scientific">Gossypium stocksii</name>
    <dbReference type="NCBI Taxonomy" id="47602"/>
    <lineage>
        <taxon>Eukaryota</taxon>
        <taxon>Viridiplantae</taxon>
        <taxon>Streptophyta</taxon>
        <taxon>Embryophyta</taxon>
        <taxon>Tracheophyta</taxon>
        <taxon>Spermatophyta</taxon>
        <taxon>Magnoliopsida</taxon>
        <taxon>eudicotyledons</taxon>
        <taxon>Gunneridae</taxon>
        <taxon>Pentapetalae</taxon>
        <taxon>rosids</taxon>
        <taxon>malvids</taxon>
        <taxon>Malvales</taxon>
        <taxon>Malvaceae</taxon>
        <taxon>Malvoideae</taxon>
        <taxon>Gossypium</taxon>
    </lineage>
</organism>
<name>A0A9D3WH83_9ROSI</name>
<comment type="caution">
    <text evidence="1">The sequence shown here is derived from an EMBL/GenBank/DDBJ whole genome shotgun (WGS) entry which is preliminary data.</text>
</comment>
<proteinExistence type="predicted"/>
<keyword evidence="2" id="KW-1185">Reference proteome</keyword>
<accession>A0A9D3WH83</accession>
<reference evidence="1 2" key="1">
    <citation type="journal article" date="2021" name="Plant Biotechnol. J.">
        <title>Multi-omics assisted identification of the key and species-specific regulatory components of drought-tolerant mechanisms in Gossypium stocksii.</title>
        <authorList>
            <person name="Yu D."/>
            <person name="Ke L."/>
            <person name="Zhang D."/>
            <person name="Wu Y."/>
            <person name="Sun Y."/>
            <person name="Mei J."/>
            <person name="Sun J."/>
            <person name="Sun Y."/>
        </authorList>
    </citation>
    <scope>NUCLEOTIDE SEQUENCE [LARGE SCALE GENOMIC DNA]</scope>
    <source>
        <strain evidence="2">cv. E1</strain>
        <tissue evidence="1">Leaf</tissue>
    </source>
</reference>
<protein>
    <submittedName>
        <fullName evidence="1">Uncharacterized protein</fullName>
    </submittedName>
</protein>
<dbReference type="AlphaFoldDB" id="A0A9D3WH83"/>
<gene>
    <name evidence="1" type="ORF">J1N35_001200</name>
</gene>
<dbReference type="Proteomes" id="UP000828251">
    <property type="component" value="Unassembled WGS sequence"/>
</dbReference>
<dbReference type="EMBL" id="JAIQCV010000001">
    <property type="protein sequence ID" value="KAH1129822.1"/>
    <property type="molecule type" value="Genomic_DNA"/>
</dbReference>
<evidence type="ECO:0000313" key="1">
    <source>
        <dbReference type="EMBL" id="KAH1129822.1"/>
    </source>
</evidence>
<evidence type="ECO:0000313" key="2">
    <source>
        <dbReference type="Proteomes" id="UP000828251"/>
    </source>
</evidence>